<evidence type="ECO:0000256" key="5">
    <source>
        <dbReference type="SAM" id="MobiDB-lite"/>
    </source>
</evidence>
<dbReference type="PANTHER" id="PTHR15744">
    <property type="entry name" value="BLOM7"/>
    <property type="match status" value="1"/>
</dbReference>
<sequence length="249" mass="25821">MSAGGGGRRSKWDQPGPAPAFLLPGTAPLPGRPFPGGGDGGSAVAGSESSAAPSGALDAAAAVAAKINAMLMAKGKLKPAPSTLQALGKGPATSKSKDDLVVAEVEINDVPLTCRNLLTRGQTQDEISRLSGAAVSTRGRFMTAEEKAKVGPGERPLYLHVQGQTRELVDSKCTKRSSFPVIVCDKGVLLRGFVVTGMDWYYKYLGVGNRPHLNVDVKISGSKLPKVLCTALVIKIKLLIDSKEGGGSE</sequence>
<evidence type="ECO:0000256" key="1">
    <source>
        <dbReference type="ARBA" id="ARBA00006093"/>
    </source>
</evidence>
<proteinExistence type="inferred from homology"/>
<dbReference type="InterPro" id="IPR056149">
    <property type="entry name" value="PRP5/DDX46/KHDC4_KH"/>
</dbReference>
<feature type="region of interest" description="Disordered" evidence="5">
    <location>
        <begin position="1"/>
        <end position="51"/>
    </location>
</feature>
<feature type="domain" description="ATP-dependent RNA helicase PRP5/DDX46/KHDC4 KH" evidence="6">
    <location>
        <begin position="102"/>
        <end position="170"/>
    </location>
</feature>
<dbReference type="FunFam" id="3.30.1370.10:FF:000066">
    <property type="entry name" value="KH domain containing 4, pre-mRNA splicing factor"/>
    <property type="match status" value="1"/>
</dbReference>
<organism evidence="7 8">
    <name type="scientific">Aquila chrysaetos chrysaetos</name>
    <dbReference type="NCBI Taxonomy" id="223781"/>
    <lineage>
        <taxon>Eukaryota</taxon>
        <taxon>Metazoa</taxon>
        <taxon>Chordata</taxon>
        <taxon>Craniata</taxon>
        <taxon>Vertebrata</taxon>
        <taxon>Euteleostomi</taxon>
        <taxon>Archelosauria</taxon>
        <taxon>Archosauria</taxon>
        <taxon>Dinosauria</taxon>
        <taxon>Saurischia</taxon>
        <taxon>Theropoda</taxon>
        <taxon>Coelurosauria</taxon>
        <taxon>Aves</taxon>
        <taxon>Neognathae</taxon>
        <taxon>Neoaves</taxon>
        <taxon>Telluraves</taxon>
        <taxon>Accipitrimorphae</taxon>
        <taxon>Accipitriformes</taxon>
        <taxon>Accipitridae</taxon>
        <taxon>Accipitrinae</taxon>
        <taxon>Aquila</taxon>
    </lineage>
</organism>
<name>A0A663EQD7_AQUCH</name>
<evidence type="ECO:0000259" key="6">
    <source>
        <dbReference type="Pfam" id="PF23469"/>
    </source>
</evidence>
<dbReference type="Ensembl" id="ENSACCT00020015148.1">
    <property type="protein sequence ID" value="ENSACCP00020014515.1"/>
    <property type="gene ID" value="ENSACCG00020009989.1"/>
</dbReference>
<protein>
    <recommendedName>
        <fullName evidence="2">KH homology domain-containing protein 4</fullName>
    </recommendedName>
    <alternativeName>
        <fullName evidence="3">Brings lots of money 7</fullName>
    </alternativeName>
</protein>
<dbReference type="PANTHER" id="PTHR15744:SF0">
    <property type="entry name" value="KH HOMOLOGY DOMAIN-CONTAINING PROTEIN 4"/>
    <property type="match status" value="1"/>
</dbReference>
<dbReference type="Pfam" id="PF23469">
    <property type="entry name" value="KH_12"/>
    <property type="match status" value="1"/>
</dbReference>
<evidence type="ECO:0000313" key="8">
    <source>
        <dbReference type="Proteomes" id="UP000472275"/>
    </source>
</evidence>
<evidence type="ECO:0000313" key="7">
    <source>
        <dbReference type="Ensembl" id="ENSACCP00020014515.1"/>
    </source>
</evidence>
<comment type="function">
    <text evidence="4">RNA-binding protein involved in pre-mRNA splicing. Interacts with the PRP19C/Prp19 complex/NTC/Nineteen complex which is part of the spliceosome. Involved in regulating splice site selection. Binds preferentially RNA with A/C rich sequences and poly-C stretches.</text>
</comment>
<dbReference type="Ensembl" id="ENSACCT00020015141.1">
    <property type="protein sequence ID" value="ENSACCP00020014508.1"/>
    <property type="gene ID" value="ENSACCG00020009985.1"/>
</dbReference>
<dbReference type="AlphaFoldDB" id="A0A663EQD7"/>
<dbReference type="InterPro" id="IPR031121">
    <property type="entry name" value="RIK/BLOM7"/>
</dbReference>
<dbReference type="GeneTree" id="ENSGT00510000047412"/>
<dbReference type="GO" id="GO:0003723">
    <property type="term" value="F:RNA binding"/>
    <property type="evidence" value="ECO:0007669"/>
    <property type="project" value="InterPro"/>
</dbReference>
<dbReference type="Gene3D" id="3.30.1370.10">
    <property type="entry name" value="K Homology domain, type 1"/>
    <property type="match status" value="1"/>
</dbReference>
<dbReference type="Proteomes" id="UP000472275">
    <property type="component" value="Chromosome 9"/>
</dbReference>
<evidence type="ECO:0000256" key="2">
    <source>
        <dbReference type="ARBA" id="ARBA00017795"/>
    </source>
</evidence>
<dbReference type="InterPro" id="IPR036612">
    <property type="entry name" value="KH_dom_type_1_sf"/>
</dbReference>
<dbReference type="InterPro" id="IPR047890">
    <property type="entry name" value="KHDC4_KH-I_first"/>
</dbReference>
<evidence type="ECO:0000256" key="4">
    <source>
        <dbReference type="ARBA" id="ARBA00045732"/>
    </source>
</evidence>
<reference evidence="7" key="1">
    <citation type="submission" date="2025-05" db="UniProtKB">
        <authorList>
            <consortium name="Ensembl"/>
        </authorList>
    </citation>
    <scope>IDENTIFICATION</scope>
</reference>
<keyword evidence="8" id="KW-1185">Reference proteome</keyword>
<feature type="compositionally biased region" description="Gly residues" evidence="5">
    <location>
        <begin position="34"/>
        <end position="43"/>
    </location>
</feature>
<dbReference type="GO" id="GO:0005634">
    <property type="term" value="C:nucleus"/>
    <property type="evidence" value="ECO:0007669"/>
    <property type="project" value="InterPro"/>
</dbReference>
<comment type="similarity">
    <text evidence="1">Belongs to the KHDC4 family.</text>
</comment>
<dbReference type="CDD" id="cd22385">
    <property type="entry name" value="KH-I_KHDC4_rpt1"/>
    <property type="match status" value="1"/>
</dbReference>
<accession>A0A663EQD7</accession>
<evidence type="ECO:0000256" key="3">
    <source>
        <dbReference type="ARBA" id="ARBA00030267"/>
    </source>
</evidence>